<accession>A0ABP9N4K3</accession>
<dbReference type="SUPFAM" id="SSF55729">
    <property type="entry name" value="Acyl-CoA N-acyltransferases (Nat)"/>
    <property type="match status" value="1"/>
</dbReference>
<evidence type="ECO:0000313" key="3">
    <source>
        <dbReference type="Proteomes" id="UP001500171"/>
    </source>
</evidence>
<dbReference type="InterPro" id="IPR016181">
    <property type="entry name" value="Acyl_CoA_acyltransferase"/>
</dbReference>
<dbReference type="InterPro" id="IPR000182">
    <property type="entry name" value="GNAT_dom"/>
</dbReference>
<proteinExistence type="predicted"/>
<dbReference type="Pfam" id="PF13673">
    <property type="entry name" value="Acetyltransf_10"/>
    <property type="match status" value="1"/>
</dbReference>
<name>A0ABP9N4K3_9GAMM</name>
<dbReference type="CDD" id="cd04301">
    <property type="entry name" value="NAT_SF"/>
    <property type="match status" value="1"/>
</dbReference>
<keyword evidence="3" id="KW-1185">Reference proteome</keyword>
<feature type="domain" description="N-acetyltransferase" evidence="1">
    <location>
        <begin position="8"/>
        <end position="141"/>
    </location>
</feature>
<evidence type="ECO:0000259" key="1">
    <source>
        <dbReference type="PROSITE" id="PS51186"/>
    </source>
</evidence>
<dbReference type="PANTHER" id="PTHR43233">
    <property type="entry name" value="FAMILY N-ACETYLTRANSFERASE, PUTATIVE (AFU_ORTHOLOGUE AFUA_6G03350)-RELATED"/>
    <property type="match status" value="1"/>
</dbReference>
<protein>
    <submittedName>
        <fullName evidence="2">GNAT family N-acetyltransferase</fullName>
    </submittedName>
</protein>
<evidence type="ECO:0000313" key="2">
    <source>
        <dbReference type="EMBL" id="GAA5109652.1"/>
    </source>
</evidence>
<organism evidence="2 3">
    <name type="scientific">Orbus sasakiae</name>
    <dbReference type="NCBI Taxonomy" id="1078475"/>
    <lineage>
        <taxon>Bacteria</taxon>
        <taxon>Pseudomonadati</taxon>
        <taxon>Pseudomonadota</taxon>
        <taxon>Gammaproteobacteria</taxon>
        <taxon>Orbales</taxon>
        <taxon>Orbaceae</taxon>
        <taxon>Orbus</taxon>
    </lineage>
</organism>
<dbReference type="Proteomes" id="UP001500171">
    <property type="component" value="Unassembled WGS sequence"/>
</dbReference>
<reference evidence="3" key="1">
    <citation type="journal article" date="2019" name="Int. J. Syst. Evol. Microbiol.">
        <title>The Global Catalogue of Microorganisms (GCM) 10K type strain sequencing project: providing services to taxonomists for standard genome sequencing and annotation.</title>
        <authorList>
            <consortium name="The Broad Institute Genomics Platform"/>
            <consortium name="The Broad Institute Genome Sequencing Center for Infectious Disease"/>
            <person name="Wu L."/>
            <person name="Ma J."/>
        </authorList>
    </citation>
    <scope>NUCLEOTIDE SEQUENCE [LARGE SCALE GENOMIC DNA]</scope>
    <source>
        <strain evidence="3">JCM 18050</strain>
    </source>
</reference>
<dbReference type="PROSITE" id="PS51186">
    <property type="entry name" value="GNAT"/>
    <property type="match status" value="1"/>
</dbReference>
<comment type="caution">
    <text evidence="2">The sequence shown here is derived from an EMBL/GenBank/DDBJ whole genome shotgun (WGS) entry which is preliminary data.</text>
</comment>
<dbReference type="EMBL" id="BAABHY010000001">
    <property type="protein sequence ID" value="GAA5109652.1"/>
    <property type="molecule type" value="Genomic_DNA"/>
</dbReference>
<dbReference type="InterPro" id="IPR053144">
    <property type="entry name" value="Acetyltransferase_Butenolide"/>
</dbReference>
<sequence length="141" mass="16010">MDILMSNITYRSDIKPHIEDAVTLYSNCSLGTRRPITDKIRFQAMLDNANLIITAWDSQQSLVGMARCITDFVFSTYLSDLAVDEHYQRQGIGKQLIKEVQNHTQPGCRVILLAAPQAIDYYSHIGFQAHPSAWTRLEPLI</sequence>
<dbReference type="PANTHER" id="PTHR43233:SF1">
    <property type="entry name" value="FAMILY N-ACETYLTRANSFERASE, PUTATIVE (AFU_ORTHOLOGUE AFUA_6G03350)-RELATED"/>
    <property type="match status" value="1"/>
</dbReference>
<gene>
    <name evidence="2" type="ORF">GCM10023211_13230</name>
</gene>
<dbReference type="Gene3D" id="3.40.630.30">
    <property type="match status" value="1"/>
</dbReference>